<proteinExistence type="predicted"/>
<reference evidence="1 2" key="1">
    <citation type="journal article" date="2021" name="Nat. Plants">
        <title>The Taxus genome provides insights into paclitaxel biosynthesis.</title>
        <authorList>
            <person name="Xiong X."/>
            <person name="Gou J."/>
            <person name="Liao Q."/>
            <person name="Li Y."/>
            <person name="Zhou Q."/>
            <person name="Bi G."/>
            <person name="Li C."/>
            <person name="Du R."/>
            <person name="Wang X."/>
            <person name="Sun T."/>
            <person name="Guo L."/>
            <person name="Liang H."/>
            <person name="Lu P."/>
            <person name="Wu Y."/>
            <person name="Zhang Z."/>
            <person name="Ro D.K."/>
            <person name="Shang Y."/>
            <person name="Huang S."/>
            <person name="Yan J."/>
        </authorList>
    </citation>
    <scope>NUCLEOTIDE SEQUENCE [LARGE SCALE GENOMIC DNA]</scope>
    <source>
        <strain evidence="1">Ta-2019</strain>
    </source>
</reference>
<comment type="caution">
    <text evidence="1">The sequence shown here is derived from an EMBL/GenBank/DDBJ whole genome shotgun (WGS) entry which is preliminary data.</text>
</comment>
<dbReference type="AlphaFoldDB" id="A0AA38FPX4"/>
<feature type="non-terminal residue" evidence="1">
    <location>
        <position position="126"/>
    </location>
</feature>
<dbReference type="Proteomes" id="UP000824469">
    <property type="component" value="Unassembled WGS sequence"/>
</dbReference>
<gene>
    <name evidence="1" type="ORF">KI387_036035</name>
</gene>
<organism evidence="1 2">
    <name type="scientific">Taxus chinensis</name>
    <name type="common">Chinese yew</name>
    <name type="synonym">Taxus wallichiana var. chinensis</name>
    <dbReference type="NCBI Taxonomy" id="29808"/>
    <lineage>
        <taxon>Eukaryota</taxon>
        <taxon>Viridiplantae</taxon>
        <taxon>Streptophyta</taxon>
        <taxon>Embryophyta</taxon>
        <taxon>Tracheophyta</taxon>
        <taxon>Spermatophyta</taxon>
        <taxon>Pinopsida</taxon>
        <taxon>Pinidae</taxon>
        <taxon>Conifers II</taxon>
        <taxon>Cupressales</taxon>
        <taxon>Taxaceae</taxon>
        <taxon>Taxus</taxon>
    </lineage>
</organism>
<evidence type="ECO:0000313" key="1">
    <source>
        <dbReference type="EMBL" id="KAH9308124.1"/>
    </source>
</evidence>
<feature type="non-terminal residue" evidence="1">
    <location>
        <position position="1"/>
    </location>
</feature>
<evidence type="ECO:0000313" key="2">
    <source>
        <dbReference type="Proteomes" id="UP000824469"/>
    </source>
</evidence>
<sequence length="126" mass="13571">LHGKLWNGSFMHRDHLKQGGNIVSSSVTFSASSLLASSSMIYSLLHSMSFCNAFGSSGHIPVCLKPAGIFVGVKASARALIPISAKFERLVNVRFYDIKSSSEVNACKNRNCNSLTTYVVMVAANL</sequence>
<name>A0AA38FPX4_TAXCH</name>
<accession>A0AA38FPX4</accession>
<keyword evidence="2" id="KW-1185">Reference proteome</keyword>
<dbReference type="EMBL" id="JAHRHJ020000007">
    <property type="protein sequence ID" value="KAH9308124.1"/>
    <property type="molecule type" value="Genomic_DNA"/>
</dbReference>
<protein>
    <submittedName>
        <fullName evidence="1">Uncharacterized protein</fullName>
    </submittedName>
</protein>